<dbReference type="Gene3D" id="3.90.190.10">
    <property type="entry name" value="Protein tyrosine phosphatase superfamily"/>
    <property type="match status" value="1"/>
</dbReference>
<dbReference type="InterPro" id="IPR000387">
    <property type="entry name" value="Tyr_Pase_dom"/>
</dbReference>
<dbReference type="PANTHER" id="PTHR31126">
    <property type="entry name" value="TYROSINE-PROTEIN PHOSPHATASE"/>
    <property type="match status" value="1"/>
</dbReference>
<feature type="domain" description="Tyrosine-protein phosphatase" evidence="2">
    <location>
        <begin position="1"/>
        <end position="310"/>
    </location>
</feature>
<gene>
    <name evidence="4" type="ORF">IPMB12_01685</name>
</gene>
<feature type="domain" description="Tyrosine specific protein phosphatases" evidence="3">
    <location>
        <begin position="225"/>
        <end position="282"/>
    </location>
</feature>
<dbReference type="SUPFAM" id="SSF52799">
    <property type="entry name" value="(Phosphotyrosine protein) phosphatases II"/>
    <property type="match status" value="1"/>
</dbReference>
<comment type="similarity">
    <text evidence="1">Belongs to the protein-tyrosine phosphatase family.</text>
</comment>
<evidence type="ECO:0000313" key="5">
    <source>
        <dbReference type="Proteomes" id="UP000501168"/>
    </source>
</evidence>
<dbReference type="InterPro" id="IPR000242">
    <property type="entry name" value="PTP_cat"/>
</dbReference>
<dbReference type="Pfam" id="PF13350">
    <property type="entry name" value="Y_phosphatase3"/>
    <property type="match status" value="1"/>
</dbReference>
<evidence type="ECO:0000256" key="1">
    <source>
        <dbReference type="ARBA" id="ARBA00009580"/>
    </source>
</evidence>
<evidence type="ECO:0000259" key="2">
    <source>
        <dbReference type="PROSITE" id="PS50055"/>
    </source>
</evidence>
<dbReference type="GO" id="GO:0004725">
    <property type="term" value="F:protein tyrosine phosphatase activity"/>
    <property type="evidence" value="ECO:0007669"/>
    <property type="project" value="InterPro"/>
</dbReference>
<sequence>MKNNPIVIADVQRLSSDQVRLSWRTDPEGQTVKIYIGSSPANSLTDKTFVTSTTENQVDLACDNHSRQYFVLEVAGNTYVTAERVLPLEGAHNFRDVGGYLAENNRRVKWGLLYRSDHLHNLTDKDVEYLRSAHFHSIVDYRNEKEYGKQPNRIWDNQLKTFNVIPDASSAELAAKAGNDNEKIMELINLSQNKDNNVRIDGSGYIMQEQNRDFVRNPETAEVYRELIDIILDNQNMPMVQHCRGGKDRTGFGIAIILAILGVNHQSILDDYAMTGTLRHARNMRRMGEYKKETDNLDVLAFLYSMMETRNSYLEAAFDEMTKLYGSINGYIEKALKVTPLEKEKIRALYLD</sequence>
<keyword evidence="5" id="KW-1185">Reference proteome</keyword>
<dbReference type="PROSITE" id="PS50055">
    <property type="entry name" value="TYR_PHOSPHATASE_PTP"/>
    <property type="match status" value="1"/>
</dbReference>
<dbReference type="InterPro" id="IPR026893">
    <property type="entry name" value="Tyr/Ser_Pase_IphP-type"/>
</dbReference>
<accession>A0A6G9I8G8</accession>
<proteinExistence type="inferred from homology"/>
<dbReference type="InterPro" id="IPR029021">
    <property type="entry name" value="Prot-tyrosine_phosphatase-like"/>
</dbReference>
<dbReference type="InParanoid" id="A0A6G9I8G8"/>
<evidence type="ECO:0000259" key="3">
    <source>
        <dbReference type="PROSITE" id="PS50056"/>
    </source>
</evidence>
<organism evidence="4 5">
    <name type="scientific">Zophobihabitans entericus</name>
    <dbReference type="NCBI Taxonomy" id="1635327"/>
    <lineage>
        <taxon>Bacteria</taxon>
        <taxon>Pseudomonadati</taxon>
        <taxon>Pseudomonadota</taxon>
        <taxon>Gammaproteobacteria</taxon>
        <taxon>Orbales</taxon>
        <taxon>Orbaceae</taxon>
        <taxon>Zophobihabitans</taxon>
    </lineage>
</organism>
<dbReference type="PROSITE" id="PS50056">
    <property type="entry name" value="TYR_PHOSPHATASE_2"/>
    <property type="match status" value="1"/>
</dbReference>
<evidence type="ECO:0000313" key="4">
    <source>
        <dbReference type="EMBL" id="QIQ20506.1"/>
    </source>
</evidence>
<dbReference type="AlphaFoldDB" id="A0A6G9I8G8"/>
<reference evidence="4 5" key="1">
    <citation type="submission" date="2020-03" db="EMBL/GenBank/DDBJ databases">
        <title>Complete genome sequence of Orbus sp. IPMB12 (BCRC 80908).</title>
        <authorList>
            <person name="Lo W.-S."/>
            <person name="Chang T.-H."/>
            <person name="Kuo C.-H."/>
        </authorList>
    </citation>
    <scope>NUCLEOTIDE SEQUENCE [LARGE SCALE GENOMIC DNA]</scope>
    <source>
        <strain evidence="4 5">IPMB12</strain>
    </source>
</reference>
<dbReference type="Proteomes" id="UP000501168">
    <property type="component" value="Chromosome"/>
</dbReference>
<dbReference type="KEGG" id="orb:IPMB12_01685"/>
<protein>
    <submittedName>
        <fullName evidence="4">Tyrosine-protein phosphatase</fullName>
    </submittedName>
</protein>
<name>A0A6G9I8G8_9GAMM</name>
<dbReference type="EMBL" id="CP050253">
    <property type="protein sequence ID" value="QIQ20506.1"/>
    <property type="molecule type" value="Genomic_DNA"/>
</dbReference>
<dbReference type="RefSeq" id="WP_166914333.1">
    <property type="nucleotide sequence ID" value="NZ_CP050253.1"/>
</dbReference>
<dbReference type="PANTHER" id="PTHR31126:SF1">
    <property type="entry name" value="TYROSINE SPECIFIC PROTEIN PHOSPHATASES DOMAIN-CONTAINING PROTEIN"/>
    <property type="match status" value="1"/>
</dbReference>